<keyword evidence="8" id="KW-1185">Reference proteome</keyword>
<evidence type="ECO:0000313" key="7">
    <source>
        <dbReference type="EMBL" id="USG59981.1"/>
    </source>
</evidence>
<reference evidence="7" key="1">
    <citation type="submission" date="2022-06" db="EMBL/GenBank/DDBJ databases">
        <title>Sneathiella actinostolidae sp. nov., isolated from a sea anemonein the Western Pacific Ocean.</title>
        <authorList>
            <person name="Wei M.J."/>
        </authorList>
    </citation>
    <scope>NUCLEOTIDE SEQUENCE</scope>
    <source>
        <strain evidence="7">PHK-P5</strain>
    </source>
</reference>
<feature type="transmembrane region" description="Helical" evidence="6">
    <location>
        <begin position="72"/>
        <end position="96"/>
    </location>
</feature>
<evidence type="ECO:0000256" key="5">
    <source>
        <dbReference type="ARBA" id="ARBA00023136"/>
    </source>
</evidence>
<evidence type="ECO:0000256" key="2">
    <source>
        <dbReference type="ARBA" id="ARBA00022475"/>
    </source>
</evidence>
<organism evidence="7 8">
    <name type="scientific">Sneathiella marina</name>
    <dbReference type="NCBI Taxonomy" id="2950108"/>
    <lineage>
        <taxon>Bacteria</taxon>
        <taxon>Pseudomonadati</taxon>
        <taxon>Pseudomonadota</taxon>
        <taxon>Alphaproteobacteria</taxon>
        <taxon>Sneathiellales</taxon>
        <taxon>Sneathiellaceae</taxon>
        <taxon>Sneathiella</taxon>
    </lineage>
</organism>
<keyword evidence="4 6" id="KW-1133">Transmembrane helix</keyword>
<evidence type="ECO:0000256" key="6">
    <source>
        <dbReference type="SAM" id="Phobius"/>
    </source>
</evidence>
<feature type="transmembrane region" description="Helical" evidence="6">
    <location>
        <begin position="311"/>
        <end position="333"/>
    </location>
</feature>
<feature type="transmembrane region" description="Helical" evidence="6">
    <location>
        <begin position="283"/>
        <end position="305"/>
    </location>
</feature>
<keyword evidence="2" id="KW-1003">Cell membrane</keyword>
<proteinExistence type="predicted"/>
<accession>A0ABY4W5Q8</accession>
<protein>
    <submittedName>
        <fullName evidence="7">LPS export ABC transporter permease LptG</fullName>
    </submittedName>
</protein>
<dbReference type="Proteomes" id="UP001056291">
    <property type="component" value="Chromosome"/>
</dbReference>
<dbReference type="Pfam" id="PF03739">
    <property type="entry name" value="LptF_LptG"/>
    <property type="match status" value="1"/>
</dbReference>
<dbReference type="NCBIfam" id="TIGR04408">
    <property type="entry name" value="LptG_lptG"/>
    <property type="match status" value="1"/>
</dbReference>
<gene>
    <name evidence="7" type="primary">lptG</name>
    <name evidence="7" type="ORF">NBZ79_12415</name>
</gene>
<evidence type="ECO:0000256" key="3">
    <source>
        <dbReference type="ARBA" id="ARBA00022692"/>
    </source>
</evidence>
<dbReference type="PANTHER" id="PTHR33529">
    <property type="entry name" value="SLR0882 PROTEIN-RELATED"/>
    <property type="match status" value="1"/>
</dbReference>
<sequence>MTVVFLIDFIELLRRAADKDGISLFVIIQMVLLRLPYLAQKLLPFIALFGGMLTFFKLTKTSELTVIRAAGVSVWQFLLPSMFIAFGIGMLILTVVNPISAAMQAQYGQMESKYFDKRSSFLSISPSDLWLRQVDDDGLSVIHARGAQNQGIDLTDVIIFEYNTDDIFTGRIDASRAKLFPGYWELQNVVITGPNKPAETESFMKLETSLTVHQIQESFASPKTLSFWDLPEFIETLELAGFSGDRHRLHWYSLMAGPILMIAMVLVAATFSLRSIRHGHTSLMVIGGIATGFVFYFLTDIIYALGLSGSLPIALAAGIPAIAITLFGLAMMFHLEDG</sequence>
<feature type="transmembrane region" description="Helical" evidence="6">
    <location>
        <begin position="249"/>
        <end position="271"/>
    </location>
</feature>
<dbReference type="EMBL" id="CP098747">
    <property type="protein sequence ID" value="USG59981.1"/>
    <property type="molecule type" value="Genomic_DNA"/>
</dbReference>
<evidence type="ECO:0000256" key="1">
    <source>
        <dbReference type="ARBA" id="ARBA00004651"/>
    </source>
</evidence>
<feature type="transmembrane region" description="Helical" evidence="6">
    <location>
        <begin position="43"/>
        <end position="60"/>
    </location>
</feature>
<evidence type="ECO:0000313" key="8">
    <source>
        <dbReference type="Proteomes" id="UP001056291"/>
    </source>
</evidence>
<dbReference type="InterPro" id="IPR005495">
    <property type="entry name" value="LptG/LptF_permease"/>
</dbReference>
<name>A0ABY4W5Q8_9PROT</name>
<evidence type="ECO:0000256" key="4">
    <source>
        <dbReference type="ARBA" id="ARBA00022989"/>
    </source>
</evidence>
<feature type="transmembrane region" description="Helical" evidence="6">
    <location>
        <begin position="21"/>
        <end position="37"/>
    </location>
</feature>
<keyword evidence="3 6" id="KW-0812">Transmembrane</keyword>
<keyword evidence="5 6" id="KW-0472">Membrane</keyword>
<dbReference type="InterPro" id="IPR030923">
    <property type="entry name" value="LptG"/>
</dbReference>
<comment type="subcellular location">
    <subcellularLocation>
        <location evidence="1">Cell membrane</location>
        <topology evidence="1">Multi-pass membrane protein</topology>
    </subcellularLocation>
</comment>
<dbReference type="PANTHER" id="PTHR33529:SF2">
    <property type="entry name" value="LIPOPOLYSACCHARIDE EXPORT SYSTEM PERMEASE PROTEIN LPTG"/>
    <property type="match status" value="1"/>
</dbReference>